<dbReference type="InterPro" id="IPR005481">
    <property type="entry name" value="BC-like_N"/>
</dbReference>
<proteinExistence type="predicted"/>
<dbReference type="Pfam" id="PF00364">
    <property type="entry name" value="Biotin_lipoyl"/>
    <property type="match status" value="1"/>
</dbReference>
<dbReference type="SUPFAM" id="SSF51230">
    <property type="entry name" value="Single hybrid motif"/>
    <property type="match status" value="1"/>
</dbReference>
<dbReference type="InterPro" id="IPR000089">
    <property type="entry name" value="Biotin_lipoyl"/>
</dbReference>
<keyword evidence="2" id="KW-0436">Ligase</keyword>
<dbReference type="PANTHER" id="PTHR18866:SF33">
    <property type="entry name" value="METHYLCROTONOYL-COA CARBOXYLASE SUBUNIT ALPHA, MITOCHONDRIAL-RELATED"/>
    <property type="match status" value="1"/>
</dbReference>
<dbReference type="Proteomes" id="UP001271769">
    <property type="component" value="Unassembled WGS sequence"/>
</dbReference>
<dbReference type="InterPro" id="IPR011764">
    <property type="entry name" value="Biotin_carboxylation_dom"/>
</dbReference>
<feature type="domain" description="ATP-grasp" evidence="8">
    <location>
        <begin position="120"/>
        <end position="319"/>
    </location>
</feature>
<feature type="domain" description="Lipoyl-binding" evidence="7">
    <location>
        <begin position="583"/>
        <end position="659"/>
    </location>
</feature>
<feature type="domain" description="Biotin carboxylation" evidence="9">
    <location>
        <begin position="1"/>
        <end position="448"/>
    </location>
</feature>
<dbReference type="SUPFAM" id="SSF51246">
    <property type="entry name" value="Rudiment single hybrid motif"/>
    <property type="match status" value="1"/>
</dbReference>
<dbReference type="InterPro" id="IPR001882">
    <property type="entry name" value="Biotin_BS"/>
</dbReference>
<evidence type="ECO:0000256" key="6">
    <source>
        <dbReference type="PROSITE-ProRule" id="PRU00409"/>
    </source>
</evidence>
<dbReference type="RefSeq" id="WP_320499397.1">
    <property type="nucleotide sequence ID" value="NZ_JAXCLX010000001.1"/>
</dbReference>
<dbReference type="Gene3D" id="3.30.700.40">
    <property type="match status" value="1"/>
</dbReference>
<evidence type="ECO:0000256" key="2">
    <source>
        <dbReference type="ARBA" id="ARBA00022598"/>
    </source>
</evidence>
<dbReference type="SUPFAM" id="SSF56059">
    <property type="entry name" value="Glutathione synthetase ATP-binding domain-like"/>
    <property type="match status" value="1"/>
</dbReference>
<keyword evidence="4 6" id="KW-0067">ATP-binding</keyword>
<reference evidence="10 11" key="1">
    <citation type="journal article" date="2013" name="Antonie Van Leeuwenhoek">
        <title>Dongia rigui sp. nov., isolated from freshwater of a large wetland in Korea.</title>
        <authorList>
            <person name="Baik K.S."/>
            <person name="Hwang Y.M."/>
            <person name="Choi J.S."/>
            <person name="Kwon J."/>
            <person name="Seong C.N."/>
        </authorList>
    </citation>
    <scope>NUCLEOTIDE SEQUENCE [LARGE SCALE GENOMIC DNA]</scope>
    <source>
        <strain evidence="10 11">04SU4-P</strain>
    </source>
</reference>
<dbReference type="PROSITE" id="PS00867">
    <property type="entry name" value="CPSASE_2"/>
    <property type="match status" value="1"/>
</dbReference>
<evidence type="ECO:0000256" key="3">
    <source>
        <dbReference type="ARBA" id="ARBA00022741"/>
    </source>
</evidence>
<evidence type="ECO:0000313" key="11">
    <source>
        <dbReference type="Proteomes" id="UP001271769"/>
    </source>
</evidence>
<dbReference type="Pfam" id="PF00289">
    <property type="entry name" value="Biotin_carb_N"/>
    <property type="match status" value="1"/>
</dbReference>
<dbReference type="Gene3D" id="3.30.470.20">
    <property type="entry name" value="ATP-grasp fold, B domain"/>
    <property type="match status" value="1"/>
</dbReference>
<dbReference type="SMART" id="SM00878">
    <property type="entry name" value="Biotin_carb_C"/>
    <property type="match status" value="1"/>
</dbReference>
<gene>
    <name evidence="10" type="ORF">SMD31_03815</name>
</gene>
<dbReference type="PANTHER" id="PTHR18866">
    <property type="entry name" value="CARBOXYLASE:PYRUVATE/ACETYL-COA/PROPIONYL-COA CARBOXYLASE"/>
    <property type="match status" value="1"/>
</dbReference>
<keyword evidence="5" id="KW-0092">Biotin</keyword>
<dbReference type="EMBL" id="JAXCLX010000001">
    <property type="protein sequence ID" value="MDY0871028.1"/>
    <property type="molecule type" value="Genomic_DNA"/>
</dbReference>
<dbReference type="SUPFAM" id="SSF52440">
    <property type="entry name" value="PreATP-grasp domain"/>
    <property type="match status" value="1"/>
</dbReference>
<dbReference type="PROSITE" id="PS50979">
    <property type="entry name" value="BC"/>
    <property type="match status" value="1"/>
</dbReference>
<dbReference type="InterPro" id="IPR011054">
    <property type="entry name" value="Rudment_hybrid_motif"/>
</dbReference>
<dbReference type="PROSITE" id="PS50968">
    <property type="entry name" value="BIOTINYL_LIPOYL"/>
    <property type="match status" value="1"/>
</dbReference>
<dbReference type="NCBIfam" id="NF006367">
    <property type="entry name" value="PRK08591.1"/>
    <property type="match status" value="1"/>
</dbReference>
<dbReference type="InterPro" id="IPR048429">
    <property type="entry name" value="MCC_alpha_BT"/>
</dbReference>
<dbReference type="Gene3D" id="2.40.50.100">
    <property type="match status" value="1"/>
</dbReference>
<protein>
    <submittedName>
        <fullName evidence="10">Acetyl/propionyl/methylcrotonyl-CoA carboxylase subunit alpha</fullName>
    </submittedName>
</protein>
<evidence type="ECO:0000313" key="10">
    <source>
        <dbReference type="EMBL" id="MDY0871028.1"/>
    </source>
</evidence>
<dbReference type="Pfam" id="PF02786">
    <property type="entry name" value="CPSase_L_D2"/>
    <property type="match status" value="1"/>
</dbReference>
<evidence type="ECO:0000259" key="7">
    <source>
        <dbReference type="PROSITE" id="PS50968"/>
    </source>
</evidence>
<comment type="cofactor">
    <cofactor evidence="1">
        <name>biotin</name>
        <dbReference type="ChEBI" id="CHEBI:57586"/>
    </cofactor>
</comment>
<dbReference type="Pfam" id="PF21139">
    <property type="entry name" value="BT_MCC_alpha"/>
    <property type="match status" value="1"/>
</dbReference>
<keyword evidence="3 6" id="KW-0547">Nucleotide-binding</keyword>
<comment type="caution">
    <text evidence="10">The sequence shown here is derived from an EMBL/GenBank/DDBJ whole genome shotgun (WGS) entry which is preliminary data.</text>
</comment>
<evidence type="ECO:0000256" key="1">
    <source>
        <dbReference type="ARBA" id="ARBA00001953"/>
    </source>
</evidence>
<evidence type="ECO:0000256" key="4">
    <source>
        <dbReference type="ARBA" id="ARBA00022840"/>
    </source>
</evidence>
<organism evidence="10 11">
    <name type="scientific">Dongia rigui</name>
    <dbReference type="NCBI Taxonomy" id="940149"/>
    <lineage>
        <taxon>Bacteria</taxon>
        <taxon>Pseudomonadati</taxon>
        <taxon>Pseudomonadota</taxon>
        <taxon>Alphaproteobacteria</taxon>
        <taxon>Rhodospirillales</taxon>
        <taxon>Dongiaceae</taxon>
        <taxon>Dongia</taxon>
    </lineage>
</organism>
<dbReference type="Pfam" id="PF02785">
    <property type="entry name" value="Biotin_carb_C"/>
    <property type="match status" value="1"/>
</dbReference>
<sequence>MFTKILIANRGEIACRVIRTARAMGVKTVAIYSDADRHARHTQLADEAIHIGPAPARESYLKGERIIAAAKSAGAQAIHPGYGFLSENAAFAKAVTEAGLVFIGPPAKSIEAMGAKDAAKVLMRKAGVPVVPGYEGKAQDAATLQRQADKIGYPILIKAVMGGGGRGMRKVDKDADFAESLESAQREAQSAFGDSTVLIEKYLTRPRHIEVQVFADGHGNVVHLFERDCSLQRRHQKVIEEAPAPGMTEAMRKRMTDAAIAAARAIDYVSAGTVEFIAEGDNLDNFYFMEMNTRLQVEHPVTEMVTGLDLVEWQLCVAAGERLPKLQDEIALCGHAFEARICAEDPARDYRPETGRLLQFSVPEGPFIRLDSGFGQGDEISVHYDSLIGKLIVGGADRDDALARLRAALGRSHVAGIASNLNLLTRAAGELDFGTGHIDTGFIAAHPALLRHTAPDFPGWACLALAEQLDLAAARATDASPWAATDNWRLGGLAPLVWHFEYDGVDHAVSLLAQGDHWLVSWRDEALPLRLVERRADSFTIELGDRQYHAHLHADGATRWLKVGPTRWRVRALGAFGRPPERRDQAGGHGGSVSAPMPGRIVSVQAAIGDMVVAGQILLRLEAMKMEHNLVAGSAGKIAAVLVAPGDQVVEGAELIRIEAGA</sequence>
<dbReference type="InterPro" id="IPR011761">
    <property type="entry name" value="ATP-grasp"/>
</dbReference>
<name>A0ABU5DUN9_9PROT</name>
<dbReference type="InterPro" id="IPR016185">
    <property type="entry name" value="PreATP-grasp_dom_sf"/>
</dbReference>
<evidence type="ECO:0000259" key="9">
    <source>
        <dbReference type="PROSITE" id="PS50979"/>
    </source>
</evidence>
<evidence type="ECO:0000259" key="8">
    <source>
        <dbReference type="PROSITE" id="PS50975"/>
    </source>
</evidence>
<dbReference type="CDD" id="cd06850">
    <property type="entry name" value="biotinyl_domain"/>
    <property type="match status" value="1"/>
</dbReference>
<evidence type="ECO:0000256" key="5">
    <source>
        <dbReference type="ARBA" id="ARBA00023267"/>
    </source>
</evidence>
<dbReference type="InterPro" id="IPR005482">
    <property type="entry name" value="Biotin_COase_C"/>
</dbReference>
<dbReference type="InterPro" id="IPR011053">
    <property type="entry name" value="Single_hybrid_motif"/>
</dbReference>
<accession>A0ABU5DUN9</accession>
<dbReference type="InterPro" id="IPR050856">
    <property type="entry name" value="Biotin_carboxylase_complex"/>
</dbReference>
<dbReference type="PROSITE" id="PS00188">
    <property type="entry name" value="BIOTIN"/>
    <property type="match status" value="1"/>
</dbReference>
<keyword evidence="11" id="KW-1185">Reference proteome</keyword>
<dbReference type="InterPro" id="IPR005479">
    <property type="entry name" value="CPAse_ATP-bd"/>
</dbReference>
<dbReference type="PROSITE" id="PS50975">
    <property type="entry name" value="ATP_GRASP"/>
    <property type="match status" value="1"/>
</dbReference>